<dbReference type="GO" id="GO:0016787">
    <property type="term" value="F:hydrolase activity"/>
    <property type="evidence" value="ECO:0007669"/>
    <property type="project" value="UniProtKB-KW"/>
</dbReference>
<dbReference type="GO" id="GO:0046872">
    <property type="term" value="F:metal ion binding"/>
    <property type="evidence" value="ECO:0007669"/>
    <property type="project" value="UniProtKB-KW"/>
</dbReference>
<evidence type="ECO:0000313" key="4">
    <source>
        <dbReference type="Proteomes" id="UP000220034"/>
    </source>
</evidence>
<dbReference type="InterPro" id="IPR050072">
    <property type="entry name" value="Peptidase_M20A"/>
</dbReference>
<evidence type="ECO:0000256" key="2">
    <source>
        <dbReference type="ARBA" id="ARBA00022801"/>
    </source>
</evidence>
<dbReference type="Gene3D" id="3.40.630.10">
    <property type="entry name" value="Zn peptidases"/>
    <property type="match status" value="2"/>
</dbReference>
<name>A0A2C9CLU3_9RHOB</name>
<dbReference type="SUPFAM" id="SSF53187">
    <property type="entry name" value="Zn-dependent exopeptidases"/>
    <property type="match status" value="1"/>
</dbReference>
<dbReference type="RefSeq" id="WP_097927812.1">
    <property type="nucleotide sequence ID" value="NZ_OCTN01000001.1"/>
</dbReference>
<dbReference type="EMBL" id="OCTN01000001">
    <property type="protein sequence ID" value="SOH92212.1"/>
    <property type="molecule type" value="Genomic_DNA"/>
</dbReference>
<evidence type="ECO:0000256" key="1">
    <source>
        <dbReference type="ARBA" id="ARBA00022723"/>
    </source>
</evidence>
<keyword evidence="2" id="KW-0378">Hydrolase</keyword>
<dbReference type="PANTHER" id="PTHR43808:SF25">
    <property type="entry name" value="PEPTIDASE M20 DIMERISATION DOMAIN-CONTAINING PROTEIN"/>
    <property type="match status" value="1"/>
</dbReference>
<accession>A0A2C9CLU3</accession>
<dbReference type="PANTHER" id="PTHR43808">
    <property type="entry name" value="ACETYLORNITHINE DEACETYLASE"/>
    <property type="match status" value="1"/>
</dbReference>
<dbReference type="Proteomes" id="UP000220034">
    <property type="component" value="Unassembled WGS sequence"/>
</dbReference>
<evidence type="ECO:0000313" key="3">
    <source>
        <dbReference type="EMBL" id="SOH92212.1"/>
    </source>
</evidence>
<sequence>MTPEDLIASVDEQACIARLQDMVQHKSFSETEGERALAAHMADILREIGLEAELQPVEGERVNAIGRFKGTGGGKSILFNGHLDTNPVTAGWTVDPWGGVVDDEFIYGIGVSNMKAGDAAYLCAMETILKAGLRPRGDVILSFVVGELQGGIGTVRMLEQGVTADYFVNSEPTDIAAMTLHAGAFSFQIELTGDTRHLSKREQACDALAAAAALVPRINNLTFKGSKSDDHRKVNRGHVGVVRAGLGDTFEEWRPPQVADRAKILGTCRYAPSQTIDSVMEDMRTLLRALELEYPGLKWSVDSYDQRKGKPQMPPFEVSRDATIVKAVNKAYEAVRGAPQPTGPIAPSCFYGTDAAHLAAAGIEGVVCGPGGEFNTMPDERVRLTQFIDCVKVYILTIAEICGLEEA</sequence>
<organism evidence="3 4">
    <name type="scientific">Pontivivens marinum</name>
    <dbReference type="NCBI Taxonomy" id="1690039"/>
    <lineage>
        <taxon>Bacteria</taxon>
        <taxon>Pseudomonadati</taxon>
        <taxon>Pseudomonadota</taxon>
        <taxon>Alphaproteobacteria</taxon>
        <taxon>Rhodobacterales</taxon>
        <taxon>Paracoccaceae</taxon>
        <taxon>Pontivivens</taxon>
    </lineage>
</organism>
<reference evidence="4" key="1">
    <citation type="submission" date="2017-09" db="EMBL/GenBank/DDBJ databases">
        <authorList>
            <person name="Varghese N."/>
            <person name="Submissions S."/>
        </authorList>
    </citation>
    <scope>NUCLEOTIDE SEQUENCE [LARGE SCALE GENOMIC DNA]</scope>
    <source>
        <strain evidence="4">C7</strain>
    </source>
</reference>
<protein>
    <submittedName>
        <fullName evidence="3">Acetylornithine deacetylase</fullName>
    </submittedName>
</protein>
<dbReference type="InterPro" id="IPR002933">
    <property type="entry name" value="Peptidase_M20"/>
</dbReference>
<dbReference type="InterPro" id="IPR036264">
    <property type="entry name" value="Bact_exopeptidase_dim_dom"/>
</dbReference>
<dbReference type="Pfam" id="PF01546">
    <property type="entry name" value="Peptidase_M20"/>
    <property type="match status" value="1"/>
</dbReference>
<gene>
    <name evidence="3" type="ORF">SAMN06273572_10153</name>
</gene>
<dbReference type="Gene3D" id="3.30.70.360">
    <property type="match status" value="1"/>
</dbReference>
<dbReference type="SUPFAM" id="SSF55031">
    <property type="entry name" value="Bacterial exopeptidase dimerisation domain"/>
    <property type="match status" value="1"/>
</dbReference>
<keyword evidence="1" id="KW-0479">Metal-binding</keyword>
<proteinExistence type="predicted"/>
<keyword evidence="4" id="KW-1185">Reference proteome</keyword>
<dbReference type="AlphaFoldDB" id="A0A2C9CLU3"/>
<dbReference type="OrthoDB" id="9809784at2"/>